<dbReference type="GO" id="GO:0030261">
    <property type="term" value="P:chromosome condensation"/>
    <property type="evidence" value="ECO:0007669"/>
    <property type="project" value="UniProtKB-KW"/>
</dbReference>
<dbReference type="InterPro" id="IPR000119">
    <property type="entry name" value="Hist_DNA-bd"/>
</dbReference>
<organism evidence="5 6">
    <name type="scientific">Proteiniclasticum aestuarii</name>
    <dbReference type="NCBI Taxonomy" id="2817862"/>
    <lineage>
        <taxon>Bacteria</taxon>
        <taxon>Bacillati</taxon>
        <taxon>Bacillota</taxon>
        <taxon>Clostridia</taxon>
        <taxon>Eubacteriales</taxon>
        <taxon>Clostridiaceae</taxon>
        <taxon>Proteiniclasticum</taxon>
    </lineage>
</organism>
<dbReference type="Gene3D" id="4.10.520.10">
    <property type="entry name" value="IHF-like DNA-binding proteins"/>
    <property type="match status" value="1"/>
</dbReference>
<protein>
    <submittedName>
        <fullName evidence="5">HU family DNA-binding protein</fullName>
    </submittedName>
</protein>
<dbReference type="PANTHER" id="PTHR33175">
    <property type="entry name" value="DNA-BINDING PROTEIN HU"/>
    <property type="match status" value="1"/>
</dbReference>
<comment type="similarity">
    <text evidence="1 4">Belongs to the bacterial histone-like protein family.</text>
</comment>
<dbReference type="InterPro" id="IPR010992">
    <property type="entry name" value="IHF-like_DNA-bd_dom_sf"/>
</dbReference>
<dbReference type="Proteomes" id="UP000664218">
    <property type="component" value="Unassembled WGS sequence"/>
</dbReference>
<comment type="caution">
    <text evidence="5">The sequence shown here is derived from an EMBL/GenBank/DDBJ whole genome shotgun (WGS) entry which is preliminary data.</text>
</comment>
<dbReference type="RefSeq" id="WP_207600768.1">
    <property type="nucleotide sequence ID" value="NZ_JAFNJU010000015.1"/>
</dbReference>
<evidence type="ECO:0000256" key="3">
    <source>
        <dbReference type="ARBA" id="ARBA00023125"/>
    </source>
</evidence>
<dbReference type="PRINTS" id="PR01727">
    <property type="entry name" value="DNABINDINGHU"/>
</dbReference>
<dbReference type="GO" id="GO:1990178">
    <property type="term" value="C:HU-DNA complex"/>
    <property type="evidence" value="ECO:0007669"/>
    <property type="project" value="UniProtKB-ARBA"/>
</dbReference>
<dbReference type="PROSITE" id="PS00045">
    <property type="entry name" value="HISTONE_LIKE"/>
    <property type="match status" value="1"/>
</dbReference>
<dbReference type="GO" id="GO:0042802">
    <property type="term" value="F:identical protein binding"/>
    <property type="evidence" value="ECO:0007669"/>
    <property type="project" value="UniProtKB-ARBA"/>
</dbReference>
<reference evidence="5" key="1">
    <citation type="submission" date="2021-03" db="EMBL/GenBank/DDBJ databases">
        <title>Proteiniclasticum marinus sp. nov., isolated from tidal flat sediment.</title>
        <authorList>
            <person name="Namirimu T."/>
            <person name="Yang J.-A."/>
            <person name="Yang S.-H."/>
            <person name="Kim Y.-J."/>
            <person name="Kwon K.K."/>
        </authorList>
    </citation>
    <scope>NUCLEOTIDE SEQUENCE</scope>
    <source>
        <strain evidence="5">SCR006</strain>
    </source>
</reference>
<dbReference type="SMART" id="SM00411">
    <property type="entry name" value="BHL"/>
    <property type="match status" value="1"/>
</dbReference>
<dbReference type="InterPro" id="IPR020816">
    <property type="entry name" value="Histone-like_DNA-bd_CS"/>
</dbReference>
<dbReference type="GO" id="GO:0006270">
    <property type="term" value="P:DNA replication initiation"/>
    <property type="evidence" value="ECO:0007669"/>
    <property type="project" value="UniProtKB-ARBA"/>
</dbReference>
<dbReference type="PANTHER" id="PTHR33175:SF3">
    <property type="entry name" value="DNA-BINDING PROTEIN HU-BETA"/>
    <property type="match status" value="1"/>
</dbReference>
<sequence>MNKAQLVTKIAEKTNFTKKDSEKVLKATIESIVEALTEGDKVQLSGFGTFEVKNRKARVGRNPKTNEEIQIPEFKQPAFRAGKDLKEIINE</sequence>
<dbReference type="GO" id="GO:0003677">
    <property type="term" value="F:DNA binding"/>
    <property type="evidence" value="ECO:0007669"/>
    <property type="project" value="UniProtKB-KW"/>
</dbReference>
<keyword evidence="6" id="KW-1185">Reference proteome</keyword>
<evidence type="ECO:0000313" key="6">
    <source>
        <dbReference type="Proteomes" id="UP000664218"/>
    </source>
</evidence>
<name>A0A939HAL1_9CLOT</name>
<dbReference type="Pfam" id="PF00216">
    <property type="entry name" value="Bac_DNA_binding"/>
    <property type="match status" value="1"/>
</dbReference>
<dbReference type="GO" id="GO:0010467">
    <property type="term" value="P:gene expression"/>
    <property type="evidence" value="ECO:0007669"/>
    <property type="project" value="UniProtKB-ARBA"/>
</dbReference>
<keyword evidence="2" id="KW-0226">DNA condensation</keyword>
<evidence type="ECO:0000256" key="4">
    <source>
        <dbReference type="RuleBase" id="RU003939"/>
    </source>
</evidence>
<keyword evidence="3 5" id="KW-0238">DNA-binding</keyword>
<dbReference type="EMBL" id="JAFNJU010000015">
    <property type="protein sequence ID" value="MBO1266241.1"/>
    <property type="molecule type" value="Genomic_DNA"/>
</dbReference>
<gene>
    <name evidence="5" type="ORF">J3A84_14485</name>
</gene>
<accession>A0A939HAL1</accession>
<evidence type="ECO:0000256" key="2">
    <source>
        <dbReference type="ARBA" id="ARBA00023067"/>
    </source>
</evidence>
<dbReference type="SUPFAM" id="SSF47729">
    <property type="entry name" value="IHF-like DNA-binding proteins"/>
    <property type="match status" value="1"/>
</dbReference>
<dbReference type="GO" id="GO:0030527">
    <property type="term" value="F:structural constituent of chromatin"/>
    <property type="evidence" value="ECO:0007669"/>
    <property type="project" value="InterPro"/>
</dbReference>
<dbReference type="CDD" id="cd13831">
    <property type="entry name" value="HU"/>
    <property type="match status" value="1"/>
</dbReference>
<dbReference type="FunFam" id="4.10.520.10:FF:000001">
    <property type="entry name" value="DNA-binding protein HU"/>
    <property type="match status" value="1"/>
</dbReference>
<dbReference type="GO" id="GO:1990103">
    <property type="term" value="C:DnaA-HU complex"/>
    <property type="evidence" value="ECO:0007669"/>
    <property type="project" value="UniProtKB-ARBA"/>
</dbReference>
<dbReference type="AlphaFoldDB" id="A0A939HAL1"/>
<evidence type="ECO:0000256" key="1">
    <source>
        <dbReference type="ARBA" id="ARBA00010529"/>
    </source>
</evidence>
<proteinExistence type="inferred from homology"/>
<dbReference type="GO" id="GO:0005829">
    <property type="term" value="C:cytosol"/>
    <property type="evidence" value="ECO:0007669"/>
    <property type="project" value="UniProtKB-ARBA"/>
</dbReference>
<evidence type="ECO:0000313" key="5">
    <source>
        <dbReference type="EMBL" id="MBO1266241.1"/>
    </source>
</evidence>